<organism evidence="2 3">
    <name type="scientific">Amycolatopsis xylanica</name>
    <dbReference type="NCBI Taxonomy" id="589385"/>
    <lineage>
        <taxon>Bacteria</taxon>
        <taxon>Bacillati</taxon>
        <taxon>Actinomycetota</taxon>
        <taxon>Actinomycetes</taxon>
        <taxon>Pseudonocardiales</taxon>
        <taxon>Pseudonocardiaceae</taxon>
        <taxon>Amycolatopsis</taxon>
    </lineage>
</organism>
<keyword evidence="1" id="KW-1133">Transmembrane helix</keyword>
<proteinExistence type="predicted"/>
<dbReference type="EMBL" id="FNON01000003">
    <property type="protein sequence ID" value="SDX69788.1"/>
    <property type="molecule type" value="Genomic_DNA"/>
</dbReference>
<evidence type="ECO:0000313" key="3">
    <source>
        <dbReference type="Proteomes" id="UP000199515"/>
    </source>
</evidence>
<accession>A0A1H3DUJ0</accession>
<evidence type="ECO:0000256" key="1">
    <source>
        <dbReference type="SAM" id="Phobius"/>
    </source>
</evidence>
<keyword evidence="1" id="KW-0812">Transmembrane</keyword>
<dbReference type="RefSeq" id="WP_143047072.1">
    <property type="nucleotide sequence ID" value="NZ_FNON01000003.1"/>
</dbReference>
<protein>
    <submittedName>
        <fullName evidence="2">Predicted membrane protein</fullName>
    </submittedName>
</protein>
<feature type="transmembrane region" description="Helical" evidence="1">
    <location>
        <begin position="198"/>
        <end position="223"/>
    </location>
</feature>
<feature type="transmembrane region" description="Helical" evidence="1">
    <location>
        <begin position="163"/>
        <end position="186"/>
    </location>
</feature>
<dbReference type="STRING" id="589385.SAMN05421504_103522"/>
<dbReference type="InterPro" id="IPR018750">
    <property type="entry name" value="DUF2306_membrane"/>
</dbReference>
<name>A0A1H3DUJ0_9PSEU</name>
<feature type="transmembrane region" description="Helical" evidence="1">
    <location>
        <begin position="102"/>
        <end position="125"/>
    </location>
</feature>
<feature type="transmembrane region" description="Helical" evidence="1">
    <location>
        <begin position="26"/>
        <end position="43"/>
    </location>
</feature>
<feature type="transmembrane region" description="Helical" evidence="1">
    <location>
        <begin position="63"/>
        <end position="90"/>
    </location>
</feature>
<evidence type="ECO:0000313" key="2">
    <source>
        <dbReference type="EMBL" id="SDX69788.1"/>
    </source>
</evidence>
<dbReference type="AlphaFoldDB" id="A0A1H3DUJ0"/>
<dbReference type="Pfam" id="PF10067">
    <property type="entry name" value="DUF2306"/>
    <property type="match status" value="1"/>
</dbReference>
<reference evidence="2 3" key="1">
    <citation type="submission" date="2016-10" db="EMBL/GenBank/DDBJ databases">
        <authorList>
            <person name="de Groot N.N."/>
        </authorList>
    </citation>
    <scope>NUCLEOTIDE SEQUENCE [LARGE SCALE GENOMIC DNA]</scope>
    <source>
        <strain evidence="2 3">CPCC 202699</strain>
    </source>
</reference>
<keyword evidence="1" id="KW-0472">Membrane</keyword>
<feature type="transmembrane region" description="Helical" evidence="1">
    <location>
        <begin position="131"/>
        <end position="151"/>
    </location>
</feature>
<dbReference type="Proteomes" id="UP000199515">
    <property type="component" value="Unassembled WGS sequence"/>
</dbReference>
<keyword evidence="3" id="KW-1185">Reference proteome</keyword>
<dbReference type="OrthoDB" id="4698148at2"/>
<sequence length="234" mass="26339">MTQTPEQIRPIPRVAEKARARFFRPWMIPLGLLVAAFMLMYLPRYLTGDPAQSLIPINERFRLHYPLLIGHIATGTIAILTVCLQVWAWLRERHPRAHRISGRLYVFAGIGPSAVLSLVIVPFGILTGLSAIGSALWAVLTLGVTAAGYVTARRRQWDRHRKYMLYSFALATSILTGRLFFTGAWYAVAPVFPEDEMAVLAIAQFAGFWLNWLVNIALVAWWLRRSAKKAVLPG</sequence>
<gene>
    <name evidence="2" type="ORF">SAMN05421504_103522</name>
</gene>